<dbReference type="Pfam" id="PF13643">
    <property type="entry name" value="DUF4145"/>
    <property type="match status" value="1"/>
</dbReference>
<keyword evidence="3" id="KW-1185">Reference proteome</keyword>
<dbReference type="InterPro" id="IPR025285">
    <property type="entry name" value="DUF4145"/>
</dbReference>
<accession>A0A495JLU0</accession>
<organism evidence="2 3">
    <name type="scientific">Micromonospora pisi</name>
    <dbReference type="NCBI Taxonomy" id="589240"/>
    <lineage>
        <taxon>Bacteria</taxon>
        <taxon>Bacillati</taxon>
        <taxon>Actinomycetota</taxon>
        <taxon>Actinomycetes</taxon>
        <taxon>Micromonosporales</taxon>
        <taxon>Micromonosporaceae</taxon>
        <taxon>Micromonospora</taxon>
    </lineage>
</organism>
<dbReference type="Proteomes" id="UP000277671">
    <property type="component" value="Unassembled WGS sequence"/>
</dbReference>
<evidence type="ECO:0000259" key="1">
    <source>
        <dbReference type="Pfam" id="PF13643"/>
    </source>
</evidence>
<evidence type="ECO:0000313" key="3">
    <source>
        <dbReference type="Proteomes" id="UP000277671"/>
    </source>
</evidence>
<dbReference type="AlphaFoldDB" id="A0A495JLU0"/>
<dbReference type="EMBL" id="RBKT01000001">
    <property type="protein sequence ID" value="RKR89937.1"/>
    <property type="molecule type" value="Genomic_DNA"/>
</dbReference>
<comment type="caution">
    <text evidence="2">The sequence shown here is derived from an EMBL/GenBank/DDBJ whole genome shotgun (WGS) entry which is preliminary data.</text>
</comment>
<feature type="domain" description="DUF4145" evidence="1">
    <location>
        <begin position="84"/>
        <end position="170"/>
    </location>
</feature>
<gene>
    <name evidence="2" type="ORF">BDK92_4300</name>
</gene>
<reference evidence="2 3" key="1">
    <citation type="submission" date="2018-10" db="EMBL/GenBank/DDBJ databases">
        <title>Sequencing the genomes of 1000 actinobacteria strains.</title>
        <authorList>
            <person name="Klenk H.-P."/>
        </authorList>
    </citation>
    <scope>NUCLEOTIDE SEQUENCE [LARGE SCALE GENOMIC DNA]</scope>
    <source>
        <strain evidence="2 3">DSM 45175</strain>
    </source>
</reference>
<sequence length="198" mass="21584">MVCTSCRNATSSVPAGWIGEDEDPTIGYALIECSHCHRLMVIQEFNEWNGQDLVSSGAPVVIWPVRDTQLSVEIPDPARKSFEEARACHHAGQFTAAALMVRRTLEAVCIDKGATTGSLQVKLNELKSKGIIEGKLTDWSHDLRALGNEAAHDTTIFISAADAQDALELAEALLNYVYVLNAKYNAFKARRTTPVAPS</sequence>
<name>A0A495JLU0_9ACTN</name>
<proteinExistence type="predicted"/>
<protein>
    <submittedName>
        <fullName evidence="2">Uncharacterized protein DUF4145</fullName>
    </submittedName>
</protein>
<evidence type="ECO:0000313" key="2">
    <source>
        <dbReference type="EMBL" id="RKR89937.1"/>
    </source>
</evidence>